<feature type="transmembrane region" description="Helical" evidence="6">
    <location>
        <begin position="439"/>
        <end position="463"/>
    </location>
</feature>
<dbReference type="EMBL" id="JASGXD010000020">
    <property type="protein sequence ID" value="KAK5999995.1"/>
    <property type="molecule type" value="Genomic_DNA"/>
</dbReference>
<dbReference type="InterPro" id="IPR002293">
    <property type="entry name" value="AA/rel_permease1"/>
</dbReference>
<feature type="transmembrane region" description="Helical" evidence="6">
    <location>
        <begin position="374"/>
        <end position="396"/>
    </location>
</feature>
<dbReference type="Pfam" id="PF13520">
    <property type="entry name" value="AA_permease_2"/>
    <property type="match status" value="1"/>
</dbReference>
<protein>
    <recommendedName>
        <fullName evidence="9">Amino acid transporter</fullName>
    </recommendedName>
</protein>
<keyword evidence="5 6" id="KW-0472">Membrane</keyword>
<comment type="subcellular location">
    <subcellularLocation>
        <location evidence="1">Membrane</location>
        <topology evidence="1">Multi-pass membrane protein</topology>
    </subcellularLocation>
</comment>
<keyword evidence="3 6" id="KW-0812">Transmembrane</keyword>
<dbReference type="PANTHER" id="PTHR45649:SF19">
    <property type="entry name" value="TRANSPORTER, PUTATIVE (EUROFUNG)-RELATED"/>
    <property type="match status" value="1"/>
</dbReference>
<keyword evidence="4 6" id="KW-1133">Transmembrane helix</keyword>
<feature type="transmembrane region" description="Helical" evidence="6">
    <location>
        <begin position="74"/>
        <end position="101"/>
    </location>
</feature>
<dbReference type="PIRSF" id="PIRSF006060">
    <property type="entry name" value="AA_transporter"/>
    <property type="match status" value="1"/>
</dbReference>
<evidence type="ECO:0008006" key="9">
    <source>
        <dbReference type="Google" id="ProtNLM"/>
    </source>
</evidence>
<name>A0ABR0T7K3_AURPU</name>
<proteinExistence type="predicted"/>
<evidence type="ECO:0000256" key="4">
    <source>
        <dbReference type="ARBA" id="ARBA00022989"/>
    </source>
</evidence>
<feature type="transmembrane region" description="Helical" evidence="6">
    <location>
        <begin position="197"/>
        <end position="216"/>
    </location>
</feature>
<evidence type="ECO:0000313" key="8">
    <source>
        <dbReference type="Proteomes" id="UP001341245"/>
    </source>
</evidence>
<evidence type="ECO:0000256" key="3">
    <source>
        <dbReference type="ARBA" id="ARBA00022692"/>
    </source>
</evidence>
<reference evidence="7 8" key="1">
    <citation type="submission" date="2023-11" db="EMBL/GenBank/DDBJ databases">
        <title>Draft genome sequence and annotation of the polyextremotolerant black yeast-like fungus Aureobasidium pullulans NRRL 62042.</title>
        <authorList>
            <person name="Dielentheis-Frenken M.R.E."/>
            <person name="Wibberg D."/>
            <person name="Blank L.M."/>
            <person name="Tiso T."/>
        </authorList>
    </citation>
    <scope>NUCLEOTIDE SEQUENCE [LARGE SCALE GENOMIC DNA]</scope>
    <source>
        <strain evidence="7 8">NRRL 62042</strain>
    </source>
</reference>
<gene>
    <name evidence="7" type="ORF">QM012_005083</name>
</gene>
<accession>A0ABR0T7K3</accession>
<organism evidence="7 8">
    <name type="scientific">Aureobasidium pullulans</name>
    <name type="common">Black yeast</name>
    <name type="synonym">Pullularia pullulans</name>
    <dbReference type="NCBI Taxonomy" id="5580"/>
    <lineage>
        <taxon>Eukaryota</taxon>
        <taxon>Fungi</taxon>
        <taxon>Dikarya</taxon>
        <taxon>Ascomycota</taxon>
        <taxon>Pezizomycotina</taxon>
        <taxon>Dothideomycetes</taxon>
        <taxon>Dothideomycetidae</taxon>
        <taxon>Dothideales</taxon>
        <taxon>Saccotheciaceae</taxon>
        <taxon>Aureobasidium</taxon>
    </lineage>
</organism>
<evidence type="ECO:0000256" key="2">
    <source>
        <dbReference type="ARBA" id="ARBA00022448"/>
    </source>
</evidence>
<dbReference type="PANTHER" id="PTHR45649">
    <property type="entry name" value="AMINO-ACID PERMEASE BAT1"/>
    <property type="match status" value="1"/>
</dbReference>
<feature type="transmembrane region" description="Helical" evidence="6">
    <location>
        <begin position="272"/>
        <end position="295"/>
    </location>
</feature>
<evidence type="ECO:0000313" key="7">
    <source>
        <dbReference type="EMBL" id="KAK5999995.1"/>
    </source>
</evidence>
<feature type="transmembrane region" description="Helical" evidence="6">
    <location>
        <begin position="122"/>
        <end position="154"/>
    </location>
</feature>
<evidence type="ECO:0000256" key="6">
    <source>
        <dbReference type="SAM" id="Phobius"/>
    </source>
</evidence>
<feature type="transmembrane region" description="Helical" evidence="6">
    <location>
        <begin position="402"/>
        <end position="427"/>
    </location>
</feature>
<comment type="caution">
    <text evidence="7">The sequence shown here is derived from an EMBL/GenBank/DDBJ whole genome shotgun (WGS) entry which is preliminary data.</text>
</comment>
<evidence type="ECO:0000256" key="5">
    <source>
        <dbReference type="ARBA" id="ARBA00023136"/>
    </source>
</evidence>
<dbReference type="Gene3D" id="1.20.1740.10">
    <property type="entry name" value="Amino acid/polyamine transporter I"/>
    <property type="match status" value="1"/>
</dbReference>
<feature type="transmembrane region" description="Helical" evidence="6">
    <location>
        <begin position="166"/>
        <end position="185"/>
    </location>
</feature>
<keyword evidence="2" id="KW-0813">Transport</keyword>
<feature type="transmembrane region" description="Helical" evidence="6">
    <location>
        <begin position="475"/>
        <end position="494"/>
    </location>
</feature>
<feature type="transmembrane region" description="Helical" evidence="6">
    <location>
        <begin position="45"/>
        <end position="68"/>
    </location>
</feature>
<feature type="transmembrane region" description="Helical" evidence="6">
    <location>
        <begin position="325"/>
        <end position="344"/>
    </location>
</feature>
<sequence>MDPIDEKRSNYAEASPTDLDQGLIAHIRNADLPTTLRRDVSTLSIIGLGMSICNGWAAMSSTIVIGLAQGGTVTILYGLIGIAIINLCVALSIGEVASAYPSAGGQYIWSALLAKTPRARKVLSFVVGWVTVFEWLTVTASVVIILAQVTFAIVQLLHPDFVIAPWQVYVVYLAVNIMSVTWNIFGLRKMPWIGKVFFYFSSAVFISVLVAVVAKAPSYQSNTFVWGTYTNKIGWTSPFVVVSTGPVNPGYVYAGLDGAVHIAEEVLNPKKVIPLALLSTVGMAFITGFAISIALAYTIQDLAAAASSELPFLTIIVQATQSNAAGVVLMVAFLFCLFVSANSVHHATGRLIWSFAKDDALPFSGRLKTIHPTLGVPVMPLIVSGVGVAAIGAVYVGSAAGFTSIIACSIILGNVSYAIPAAQLLLRKRDMSQDRWLKLGWLGGVANVVVIVYTLFSTVMWLFPLPPKPSQQEMNYSIAVLGGMAVVAALDWLFMARKRFVGPRYAEVLEQ</sequence>
<keyword evidence="8" id="KW-1185">Reference proteome</keyword>
<dbReference type="Proteomes" id="UP001341245">
    <property type="component" value="Unassembled WGS sequence"/>
</dbReference>
<evidence type="ECO:0000256" key="1">
    <source>
        <dbReference type="ARBA" id="ARBA00004141"/>
    </source>
</evidence>